<dbReference type="PANTHER" id="PTHR36649">
    <property type="entry name" value="UBIQUITIN-LIKE DOMAIN-CONTAINING PROTEIN"/>
    <property type="match status" value="1"/>
</dbReference>
<name>A0A0D3JT15_EMIH1</name>
<dbReference type="InterPro" id="IPR012317">
    <property type="entry name" value="Poly(ADP-ribose)pol_cat_dom"/>
</dbReference>
<evidence type="ECO:0000313" key="3">
    <source>
        <dbReference type="Proteomes" id="UP000013827"/>
    </source>
</evidence>
<protein>
    <recommendedName>
        <fullName evidence="1">PARP catalytic domain-containing protein</fullName>
    </recommendedName>
</protein>
<dbReference type="Proteomes" id="UP000013827">
    <property type="component" value="Unassembled WGS sequence"/>
</dbReference>
<keyword evidence="3" id="KW-1185">Reference proteome</keyword>
<evidence type="ECO:0000313" key="2">
    <source>
        <dbReference type="EnsemblProtists" id="EOD26650"/>
    </source>
</evidence>
<dbReference type="AlphaFoldDB" id="A0A0D3JT15"/>
<dbReference type="PANTHER" id="PTHR36649:SF29">
    <property type="entry name" value="PARP CATALYTIC DOMAIN-CONTAINING PROTEIN-RELATED"/>
    <property type="match status" value="1"/>
</dbReference>
<feature type="domain" description="PARP catalytic" evidence="1">
    <location>
        <begin position="78"/>
        <end position="153"/>
    </location>
</feature>
<reference evidence="3" key="1">
    <citation type="journal article" date="2013" name="Nature">
        <title>Pan genome of the phytoplankton Emiliania underpins its global distribution.</title>
        <authorList>
            <person name="Read B.A."/>
            <person name="Kegel J."/>
            <person name="Klute M.J."/>
            <person name="Kuo A."/>
            <person name="Lefebvre S.C."/>
            <person name="Maumus F."/>
            <person name="Mayer C."/>
            <person name="Miller J."/>
            <person name="Monier A."/>
            <person name="Salamov A."/>
            <person name="Young J."/>
            <person name="Aguilar M."/>
            <person name="Claverie J.M."/>
            <person name="Frickenhaus S."/>
            <person name="Gonzalez K."/>
            <person name="Herman E.K."/>
            <person name="Lin Y.C."/>
            <person name="Napier J."/>
            <person name="Ogata H."/>
            <person name="Sarno A.F."/>
            <person name="Shmutz J."/>
            <person name="Schroeder D."/>
            <person name="de Vargas C."/>
            <person name="Verret F."/>
            <person name="von Dassow P."/>
            <person name="Valentin K."/>
            <person name="Van de Peer Y."/>
            <person name="Wheeler G."/>
            <person name="Dacks J.B."/>
            <person name="Delwiche C.F."/>
            <person name="Dyhrman S.T."/>
            <person name="Glockner G."/>
            <person name="John U."/>
            <person name="Richards T."/>
            <person name="Worden A.Z."/>
            <person name="Zhang X."/>
            <person name="Grigoriev I.V."/>
            <person name="Allen A.E."/>
            <person name="Bidle K."/>
            <person name="Borodovsky M."/>
            <person name="Bowler C."/>
            <person name="Brownlee C."/>
            <person name="Cock J.M."/>
            <person name="Elias M."/>
            <person name="Gladyshev V.N."/>
            <person name="Groth M."/>
            <person name="Guda C."/>
            <person name="Hadaegh A."/>
            <person name="Iglesias-Rodriguez M.D."/>
            <person name="Jenkins J."/>
            <person name="Jones B.M."/>
            <person name="Lawson T."/>
            <person name="Leese F."/>
            <person name="Lindquist E."/>
            <person name="Lobanov A."/>
            <person name="Lomsadze A."/>
            <person name="Malik S.B."/>
            <person name="Marsh M.E."/>
            <person name="Mackinder L."/>
            <person name="Mock T."/>
            <person name="Mueller-Roeber B."/>
            <person name="Pagarete A."/>
            <person name="Parker M."/>
            <person name="Probert I."/>
            <person name="Quesneville H."/>
            <person name="Raines C."/>
            <person name="Rensing S.A."/>
            <person name="Riano-Pachon D.M."/>
            <person name="Richier S."/>
            <person name="Rokitta S."/>
            <person name="Shiraiwa Y."/>
            <person name="Soanes D.M."/>
            <person name="van der Giezen M."/>
            <person name="Wahlund T.M."/>
            <person name="Williams B."/>
            <person name="Wilson W."/>
            <person name="Wolfe G."/>
            <person name="Wurch L.L."/>
        </authorList>
    </citation>
    <scope>NUCLEOTIDE SEQUENCE</scope>
</reference>
<dbReference type="EnsemblProtists" id="EOD26650">
    <property type="protein sequence ID" value="EOD26650"/>
    <property type="gene ID" value="EMIHUDRAFT_236700"/>
</dbReference>
<evidence type="ECO:0000259" key="1">
    <source>
        <dbReference type="Pfam" id="PF00644"/>
    </source>
</evidence>
<dbReference type="SUPFAM" id="SSF56399">
    <property type="entry name" value="ADP-ribosylation"/>
    <property type="match status" value="1"/>
</dbReference>
<accession>A0A0D3JT15</accession>
<dbReference type="PaxDb" id="2903-EOD26650"/>
<dbReference type="GeneID" id="17272195"/>
<organism evidence="2 3">
    <name type="scientific">Emiliania huxleyi (strain CCMP1516)</name>
    <dbReference type="NCBI Taxonomy" id="280463"/>
    <lineage>
        <taxon>Eukaryota</taxon>
        <taxon>Haptista</taxon>
        <taxon>Haptophyta</taxon>
        <taxon>Prymnesiophyceae</taxon>
        <taxon>Isochrysidales</taxon>
        <taxon>Noelaerhabdaceae</taxon>
        <taxon>Emiliania</taxon>
    </lineage>
</organism>
<dbReference type="RefSeq" id="XP_005779079.1">
    <property type="nucleotide sequence ID" value="XM_005779022.1"/>
</dbReference>
<reference evidence="2" key="2">
    <citation type="submission" date="2024-10" db="UniProtKB">
        <authorList>
            <consortium name="EnsemblProtists"/>
        </authorList>
    </citation>
    <scope>IDENTIFICATION</scope>
</reference>
<dbReference type="KEGG" id="ehx:EMIHUDRAFT_236700"/>
<dbReference type="Pfam" id="PF00644">
    <property type="entry name" value="PARP"/>
    <property type="match status" value="1"/>
</dbReference>
<sequence length="208" mass="23941">MKNAKAKKKPALKLPELTCDELRKILRIRCKLVLNDFEKKYDFRYTREESEKLAHQERGGRKYLPPEGWAKLALAVKDKYASNKWLKKESGWPVVYHGTRARPCIVRGIVREGFKIRGGKETAHNGSRYGQGVYCTPDPAYAVHYAKQQKLETSEHDDEFLVVFQCRVEPDSFTVERDTNDDNSRAIWRVADPTNLRPCAVLMSTVAP</sequence>
<dbReference type="HOGENOM" id="CLU_1323028_0_0_1"/>
<dbReference type="GO" id="GO:0003950">
    <property type="term" value="F:NAD+ poly-ADP-ribosyltransferase activity"/>
    <property type="evidence" value="ECO:0007669"/>
    <property type="project" value="InterPro"/>
</dbReference>
<proteinExistence type="predicted"/>
<dbReference type="Gene3D" id="3.90.228.10">
    <property type="match status" value="1"/>
</dbReference>
<dbReference type="OMA" id="RARPCIV"/>